<feature type="region of interest" description="Disordered" evidence="1">
    <location>
        <begin position="997"/>
        <end position="1032"/>
    </location>
</feature>
<feature type="region of interest" description="Disordered" evidence="1">
    <location>
        <begin position="757"/>
        <end position="788"/>
    </location>
</feature>
<name>A0A6A6GXD7_VIRVR</name>
<dbReference type="AlphaFoldDB" id="A0A6A6GXD7"/>
<organism evidence="2 3">
    <name type="scientific">Viridothelium virens</name>
    <name type="common">Speckled blister lichen</name>
    <name type="synonym">Trypethelium virens</name>
    <dbReference type="NCBI Taxonomy" id="1048519"/>
    <lineage>
        <taxon>Eukaryota</taxon>
        <taxon>Fungi</taxon>
        <taxon>Dikarya</taxon>
        <taxon>Ascomycota</taxon>
        <taxon>Pezizomycotina</taxon>
        <taxon>Dothideomycetes</taxon>
        <taxon>Dothideomycetes incertae sedis</taxon>
        <taxon>Trypetheliales</taxon>
        <taxon>Trypetheliaceae</taxon>
        <taxon>Viridothelium</taxon>
    </lineage>
</organism>
<feature type="region of interest" description="Disordered" evidence="1">
    <location>
        <begin position="920"/>
        <end position="944"/>
    </location>
</feature>
<keyword evidence="3" id="KW-1185">Reference proteome</keyword>
<feature type="compositionally biased region" description="Polar residues" evidence="1">
    <location>
        <begin position="170"/>
        <end position="183"/>
    </location>
</feature>
<feature type="region of interest" description="Disordered" evidence="1">
    <location>
        <begin position="1"/>
        <end position="23"/>
    </location>
</feature>
<feature type="compositionally biased region" description="Polar residues" evidence="1">
    <location>
        <begin position="667"/>
        <end position="679"/>
    </location>
</feature>
<feature type="region of interest" description="Disordered" evidence="1">
    <location>
        <begin position="341"/>
        <end position="413"/>
    </location>
</feature>
<feature type="region of interest" description="Disordered" evidence="1">
    <location>
        <begin position="658"/>
        <end position="701"/>
    </location>
</feature>
<reference evidence="2" key="1">
    <citation type="journal article" date="2020" name="Stud. Mycol.">
        <title>101 Dothideomycetes genomes: a test case for predicting lifestyles and emergence of pathogens.</title>
        <authorList>
            <person name="Haridas S."/>
            <person name="Albert R."/>
            <person name="Binder M."/>
            <person name="Bloem J."/>
            <person name="Labutti K."/>
            <person name="Salamov A."/>
            <person name="Andreopoulos B."/>
            <person name="Baker S."/>
            <person name="Barry K."/>
            <person name="Bills G."/>
            <person name="Bluhm B."/>
            <person name="Cannon C."/>
            <person name="Castanera R."/>
            <person name="Culley D."/>
            <person name="Daum C."/>
            <person name="Ezra D."/>
            <person name="Gonzalez J."/>
            <person name="Henrissat B."/>
            <person name="Kuo A."/>
            <person name="Liang C."/>
            <person name="Lipzen A."/>
            <person name="Lutzoni F."/>
            <person name="Magnuson J."/>
            <person name="Mondo S."/>
            <person name="Nolan M."/>
            <person name="Ohm R."/>
            <person name="Pangilinan J."/>
            <person name="Park H.-J."/>
            <person name="Ramirez L."/>
            <person name="Alfaro M."/>
            <person name="Sun H."/>
            <person name="Tritt A."/>
            <person name="Yoshinaga Y."/>
            <person name="Zwiers L.-H."/>
            <person name="Turgeon B."/>
            <person name="Goodwin S."/>
            <person name="Spatafora J."/>
            <person name="Crous P."/>
            <person name="Grigoriev I."/>
        </authorList>
    </citation>
    <scope>NUCLEOTIDE SEQUENCE</scope>
    <source>
        <strain evidence="2">Tuck. ex Michener</strain>
    </source>
</reference>
<feature type="region of interest" description="Disordered" evidence="1">
    <location>
        <begin position="170"/>
        <end position="196"/>
    </location>
</feature>
<dbReference type="OrthoDB" id="3870679at2759"/>
<feature type="region of interest" description="Disordered" evidence="1">
    <location>
        <begin position="127"/>
        <end position="158"/>
    </location>
</feature>
<evidence type="ECO:0000313" key="2">
    <source>
        <dbReference type="EMBL" id="KAF2230258.1"/>
    </source>
</evidence>
<feature type="region of interest" description="Disordered" evidence="1">
    <location>
        <begin position="565"/>
        <end position="584"/>
    </location>
</feature>
<evidence type="ECO:0000256" key="1">
    <source>
        <dbReference type="SAM" id="MobiDB-lite"/>
    </source>
</evidence>
<gene>
    <name evidence="2" type="ORF">EV356DRAFT_520001</name>
</gene>
<feature type="compositionally biased region" description="Pro residues" evidence="1">
    <location>
        <begin position="131"/>
        <end position="143"/>
    </location>
</feature>
<feature type="compositionally biased region" description="Polar residues" evidence="1">
    <location>
        <begin position="238"/>
        <end position="248"/>
    </location>
</feature>
<feature type="compositionally biased region" description="Acidic residues" evidence="1">
    <location>
        <begin position="958"/>
        <end position="982"/>
    </location>
</feature>
<feature type="compositionally biased region" description="Polar residues" evidence="1">
    <location>
        <begin position="144"/>
        <end position="158"/>
    </location>
</feature>
<dbReference type="Proteomes" id="UP000800092">
    <property type="component" value="Unassembled WGS sequence"/>
</dbReference>
<sequence>MVEMFERDAPSDTTISRPGSHPKTFCHDHERVIGCENSVGRENRFGPTISCIVANMVGQQYQDACFILKQSFQSQSFSSRPTDLAGKAVMLSEGRKSSSSSDFSSAPDRFLTPRPLEQVCQQSDVSMLRPPAQPGFGLPPTPPSNTQENSADSRNSASTYADGVVGSLMSQKSGLSTPINQRSPPTPETTPPHNLEYLSVSRPSLVSHTPSSFAGSFRTAQENQSIEDGESCQYAPSEASTRSPSGAWSHSAGRRPGRPVPEIGLGLNFEYMAGEQSSVESTPAERYPDIERQEEQQIENVESVKIDRNTEQSRNEYAQALEWDDDRMRNVTLRKRQPRIALPPSAKPDQSIAKNISPSLRPELKEPGAFNKHSGRSLNMQKAVRDGEGSSMVRGPAQAQLHREEQKRLSSASNISSVVEAMVVPSPTACRPHHRTLKRMGKNVSLREGDRSFTSHSTSASQVSEDGPLRPFGHKRSPISDRKNRNSDGSNVSSRDSSSPRRLRPRPDSAPDLAFPQPPSDPGLRTQHLTSVQSAGERVKQLPAGLDRVGLGYFDIARQRAIFAHDAPRKNESRPRHSLPGSKVSDTTNHALLIHDPAAASPNPAARDLSQEHLSIPDVVRQFPMPKSSRKGWQRDDLDEDLLSDEPALPIMGARLDSKASADGGMRSTSLENSSSLQAQFEPPRSSRETTSIPRSSADRLLAPNSDHSLARYAHASASPHSEGSTEQPDTLEVSQATAVSIYPHTNHSLLVVQQLARPTTSGGVIERRRTISSIRSGSSASHSRLQSQPVPLFTTTISPSTPPMDALATSGQNGFSVSTLSSRHLSPLKTSHVASQPPAFKIIPPTPLSEIDSPLSLGNTNAATKVAQLAGPGVPTIASHNVQKVPARRLSLRQRARRISEPIIQPLLQAKAQLPLPGNKNRYNLHAHPPSVPSVSDMPQEDNKLHPFWRPRGFWDDFSDSEDSEDSCDDDEEEEEEEEELGFFVAGRHATGHGHASYPLDSFDPDLDRLPEGGDTSNVKPLFPTGKSPLRLSGGSLSRRISSLRSGVAGRGSFLIGNSLGIGRQPSNSRRHVVNLPSSLRARLAIPNGVQKRRSQGACSVAEGSLRSASVGRARGQKGLVYRAKAGAKNTRSTLDGILAGHGRLGGEETDNLGFKVSGGLERVRDRLTGLRKERRRRALKKSIGKVEMIDDRRTSSL</sequence>
<feature type="compositionally biased region" description="Low complexity" evidence="1">
    <location>
        <begin position="487"/>
        <end position="497"/>
    </location>
</feature>
<feature type="compositionally biased region" description="Polar residues" evidence="1">
    <location>
        <begin position="454"/>
        <end position="464"/>
    </location>
</feature>
<evidence type="ECO:0000313" key="3">
    <source>
        <dbReference type="Proteomes" id="UP000800092"/>
    </source>
</evidence>
<proteinExistence type="predicted"/>
<feature type="compositionally biased region" description="Basic and acidic residues" evidence="1">
    <location>
        <begin position="1"/>
        <end position="10"/>
    </location>
</feature>
<feature type="region of interest" description="Disordered" evidence="1">
    <location>
        <begin position="211"/>
        <end position="261"/>
    </location>
</feature>
<feature type="region of interest" description="Disordered" evidence="1">
    <location>
        <begin position="714"/>
        <end position="733"/>
    </location>
</feature>
<feature type="compositionally biased region" description="Polar residues" evidence="1">
    <location>
        <begin position="719"/>
        <end position="733"/>
    </location>
</feature>
<dbReference type="EMBL" id="ML991844">
    <property type="protein sequence ID" value="KAF2230258.1"/>
    <property type="molecule type" value="Genomic_DNA"/>
</dbReference>
<feature type="compositionally biased region" description="Basic residues" evidence="1">
    <location>
        <begin position="431"/>
        <end position="441"/>
    </location>
</feature>
<accession>A0A6A6GXD7</accession>
<feature type="compositionally biased region" description="Polar residues" evidence="1">
    <location>
        <begin position="211"/>
        <end position="224"/>
    </location>
</feature>
<feature type="compositionally biased region" description="Basic and acidic residues" evidence="1">
    <location>
        <begin position="566"/>
        <end position="575"/>
    </location>
</feature>
<feature type="region of interest" description="Disordered" evidence="1">
    <location>
        <begin position="957"/>
        <end position="982"/>
    </location>
</feature>
<protein>
    <submittedName>
        <fullName evidence="2">Uncharacterized protein</fullName>
    </submittedName>
</protein>
<feature type="region of interest" description="Disordered" evidence="1">
    <location>
        <begin position="91"/>
        <end position="114"/>
    </location>
</feature>
<feature type="region of interest" description="Disordered" evidence="1">
    <location>
        <begin position="426"/>
        <end position="536"/>
    </location>
</feature>
<feature type="compositionally biased region" description="Low complexity" evidence="1">
    <location>
        <begin position="772"/>
        <end position="788"/>
    </location>
</feature>